<evidence type="ECO:0000256" key="1">
    <source>
        <dbReference type="ARBA" id="ARBA00007775"/>
    </source>
</evidence>
<dbReference type="Ensembl" id="ENSSFOT00015004163.2">
    <property type="protein sequence ID" value="ENSSFOP00015004099.1"/>
    <property type="gene ID" value="ENSSFOG00015002685.2"/>
</dbReference>
<feature type="compositionally biased region" description="Polar residues" evidence="3">
    <location>
        <begin position="160"/>
        <end position="175"/>
    </location>
</feature>
<evidence type="ECO:0000256" key="2">
    <source>
        <dbReference type="ARBA" id="ARBA00023272"/>
    </source>
</evidence>
<evidence type="ECO:0008006" key="6">
    <source>
        <dbReference type="Google" id="ProtNLM"/>
    </source>
</evidence>
<dbReference type="Proteomes" id="UP000694397">
    <property type="component" value="Chromosome 21"/>
</dbReference>
<protein>
    <recommendedName>
        <fullName evidence="6">Protein phosphatase 1 regulatory subunit 1C-like</fullName>
    </recommendedName>
</protein>
<dbReference type="InterPro" id="IPR008466">
    <property type="entry name" value="PPP1R1A/B/C"/>
</dbReference>
<dbReference type="PANTHER" id="PTHR15417:SF5">
    <property type="entry name" value="PROTEIN PHOSPHATASE 1 REGULATORY SUBUNIT 1C"/>
    <property type="match status" value="1"/>
</dbReference>
<organism evidence="4 5">
    <name type="scientific">Scleropages formosus</name>
    <name type="common">Asian bonytongue</name>
    <name type="synonym">Osteoglossum formosum</name>
    <dbReference type="NCBI Taxonomy" id="113540"/>
    <lineage>
        <taxon>Eukaryota</taxon>
        <taxon>Metazoa</taxon>
        <taxon>Chordata</taxon>
        <taxon>Craniata</taxon>
        <taxon>Vertebrata</taxon>
        <taxon>Euteleostomi</taxon>
        <taxon>Actinopterygii</taxon>
        <taxon>Neopterygii</taxon>
        <taxon>Teleostei</taxon>
        <taxon>Osteoglossocephala</taxon>
        <taxon>Osteoglossomorpha</taxon>
        <taxon>Osteoglossiformes</taxon>
        <taxon>Osteoglossidae</taxon>
        <taxon>Scleropages</taxon>
    </lineage>
</organism>
<reference evidence="4 5" key="1">
    <citation type="submission" date="2019-04" db="EMBL/GenBank/DDBJ databases">
        <authorList>
            <consortium name="Wellcome Sanger Institute Data Sharing"/>
        </authorList>
    </citation>
    <scope>NUCLEOTIDE SEQUENCE [LARGE SCALE GENOMIC DNA]</scope>
</reference>
<dbReference type="CTD" id="151242"/>
<proteinExistence type="inferred from homology"/>
<dbReference type="PANTHER" id="PTHR15417">
    <property type="entry name" value="PROTEIN PHOSPHATASE INHIBITOR AND DOPAMINE- AND CAMP-REGULATED NEURONAL PHOSPHOPROTEIN"/>
    <property type="match status" value="1"/>
</dbReference>
<keyword evidence="2" id="KW-0650">Protein phosphatase inhibitor</keyword>
<dbReference type="Pfam" id="PF05395">
    <property type="entry name" value="DARPP-32"/>
    <property type="match status" value="1"/>
</dbReference>
<evidence type="ECO:0000313" key="4">
    <source>
        <dbReference type="Ensembl" id="ENSSFOP00015004099.1"/>
    </source>
</evidence>
<accession>A0A8C9R2H5</accession>
<feature type="region of interest" description="Disordered" evidence="3">
    <location>
        <begin position="1"/>
        <end position="175"/>
    </location>
</feature>
<dbReference type="AlphaFoldDB" id="A0A8C9R2H5"/>
<reference evidence="4" key="2">
    <citation type="submission" date="2025-08" db="UniProtKB">
        <authorList>
            <consortium name="Ensembl"/>
        </authorList>
    </citation>
    <scope>IDENTIFICATION</scope>
</reference>
<feature type="compositionally biased region" description="Polar residues" evidence="3">
    <location>
        <begin position="140"/>
        <end position="153"/>
    </location>
</feature>
<dbReference type="GO" id="GO:0004864">
    <property type="term" value="F:protein phosphatase inhibitor activity"/>
    <property type="evidence" value="ECO:0007669"/>
    <property type="project" value="UniProtKB-KW"/>
</dbReference>
<reference evidence="4" key="3">
    <citation type="submission" date="2025-09" db="UniProtKB">
        <authorList>
            <consortium name="Ensembl"/>
        </authorList>
    </citation>
    <scope>IDENTIFICATION</scope>
</reference>
<keyword evidence="5" id="KW-1185">Reference proteome</keyword>
<dbReference type="GO" id="GO:0005737">
    <property type="term" value="C:cytoplasm"/>
    <property type="evidence" value="ECO:0007669"/>
    <property type="project" value="TreeGrafter"/>
</dbReference>
<dbReference type="RefSeq" id="XP_018584422.1">
    <property type="nucleotide sequence ID" value="XM_018728906.1"/>
</dbReference>
<sequence length="175" mass="19011">MEPNSPKKIQFAVPPFQNQLDPQAAEHIRRRRPTPATLVIYSDPSAAEADDKRTANNPGEAQSAEPSPPQMDQSTYSPPTMRELQLVMEQHLQKQEQLEAGPGNGSDPFGPTVEQHCPSAAQWANRNGPEPNGNEAYVSSLCTPEDSSNSTITKGEVMTSEGQQENLSSPSSISR</sequence>
<name>A0A8C9R2H5_SCLFO</name>
<comment type="similarity">
    <text evidence="1">Belongs to the protein phosphatase inhibitor 1 family.</text>
</comment>
<dbReference type="GeneID" id="108920278"/>
<gene>
    <name evidence="4" type="primary">ppp1r1c</name>
</gene>
<dbReference type="GO" id="GO:0035556">
    <property type="term" value="P:intracellular signal transduction"/>
    <property type="evidence" value="ECO:0007669"/>
    <property type="project" value="TreeGrafter"/>
</dbReference>
<evidence type="ECO:0000256" key="3">
    <source>
        <dbReference type="SAM" id="MobiDB-lite"/>
    </source>
</evidence>
<evidence type="ECO:0000313" key="5">
    <source>
        <dbReference type="Proteomes" id="UP000694397"/>
    </source>
</evidence>